<comment type="catalytic activity">
    <reaction evidence="3">
        <text>a purine D-ribonucleoside + phosphate = a purine nucleobase + alpha-D-ribose 1-phosphate</text>
        <dbReference type="Rhea" id="RHEA:19805"/>
        <dbReference type="ChEBI" id="CHEBI:26386"/>
        <dbReference type="ChEBI" id="CHEBI:43474"/>
        <dbReference type="ChEBI" id="CHEBI:57720"/>
        <dbReference type="ChEBI" id="CHEBI:142355"/>
        <dbReference type="EC" id="2.4.2.1"/>
    </reaction>
</comment>
<keyword evidence="3" id="KW-0660">Purine salvage</keyword>
<comment type="pathway">
    <text evidence="3">Purine metabolism; purine nucleoside salvage.</text>
</comment>
<protein>
    <recommendedName>
        <fullName evidence="3">Purine nucleoside phosphorylase</fullName>
        <shortName evidence="3">PNP</shortName>
        <ecNumber evidence="3">2.4.2.1</ecNumber>
    </recommendedName>
</protein>
<comment type="subunit">
    <text evidence="3">Homohexamer. Dimer of a homotrimer.</text>
</comment>
<dbReference type="HAMAP" id="MF_01963">
    <property type="entry name" value="MTAP"/>
    <property type="match status" value="1"/>
</dbReference>
<dbReference type="EMBL" id="ATJV01000114">
    <property type="protein sequence ID" value="EPZ13912.1"/>
    <property type="molecule type" value="Genomic_DNA"/>
</dbReference>
<evidence type="ECO:0000256" key="3">
    <source>
        <dbReference type="HAMAP-Rule" id="MF_01963"/>
    </source>
</evidence>
<comment type="caution">
    <text evidence="5">The sequence shown here is derived from an EMBL/GenBank/DDBJ whole genome shotgun (WGS) entry which is preliminary data.</text>
</comment>
<dbReference type="NCBIfam" id="NF006599">
    <property type="entry name" value="PRK09136.1"/>
    <property type="match status" value="1"/>
</dbReference>
<dbReference type="STRING" id="1348657.M622_08035"/>
<feature type="binding site" evidence="3">
    <location>
        <position position="38"/>
    </location>
    <ligand>
        <name>phosphate</name>
        <dbReference type="ChEBI" id="CHEBI:43474"/>
    </ligand>
</feature>
<dbReference type="GO" id="GO:0017061">
    <property type="term" value="F:S-methyl-5-thioadenosine phosphorylase activity"/>
    <property type="evidence" value="ECO:0007669"/>
    <property type="project" value="InterPro"/>
</dbReference>
<evidence type="ECO:0000313" key="6">
    <source>
        <dbReference type="Proteomes" id="UP000015455"/>
    </source>
</evidence>
<dbReference type="eggNOG" id="COG0005">
    <property type="taxonomic scope" value="Bacteria"/>
</dbReference>
<dbReference type="GO" id="GO:0006166">
    <property type="term" value="P:purine ribonucleoside salvage"/>
    <property type="evidence" value="ECO:0007669"/>
    <property type="project" value="UniProtKB-UniRule"/>
</dbReference>
<accession>S9ZK89</accession>
<dbReference type="AlphaFoldDB" id="S9ZK89"/>
<gene>
    <name evidence="5" type="ORF">M622_08035</name>
</gene>
<proteinExistence type="inferred from homology"/>
<evidence type="ECO:0000256" key="1">
    <source>
        <dbReference type="ARBA" id="ARBA00022676"/>
    </source>
</evidence>
<sequence>MSSAAGAGFAQRGAAAVHDKIRGPIQRSDRMLAIIGGSGLTQLSNLAIVRREVVRTPYGEPSGALTYGSLCEEPVVFLARHGYGHTIPPHLVNYRANIWALKQADVSGIISVASVGSIRADLAPGTLVVPDQIIDYTWDRKSTFFEGGETPVKHVDFTHPYDPSLRQRLLLATAAVGELAVDGGVYAATQGPRLETAAEINRFERDGADVVGMTGMPEAVLARELELPYAALNVVVNYGAGRADSAAGIIFDDIETVLQTAMSRVRVILERLCQV</sequence>
<dbReference type="UniPathway" id="UPA00606"/>
<organism evidence="5 6">
    <name type="scientific">Thauera terpenica 58Eu</name>
    <dbReference type="NCBI Taxonomy" id="1348657"/>
    <lineage>
        <taxon>Bacteria</taxon>
        <taxon>Pseudomonadati</taxon>
        <taxon>Pseudomonadota</taxon>
        <taxon>Betaproteobacteria</taxon>
        <taxon>Rhodocyclales</taxon>
        <taxon>Zoogloeaceae</taxon>
        <taxon>Thauera</taxon>
    </lineage>
</organism>
<evidence type="ECO:0000259" key="4">
    <source>
        <dbReference type="Pfam" id="PF01048"/>
    </source>
</evidence>
<feature type="site" description="Important for substrate specificity" evidence="3">
    <location>
        <position position="251"/>
    </location>
</feature>
<dbReference type="Gene3D" id="3.40.50.1580">
    <property type="entry name" value="Nucleoside phosphorylase domain"/>
    <property type="match status" value="1"/>
</dbReference>
<dbReference type="PATRIC" id="fig|1348657.5.peg.3637"/>
<feature type="binding site" evidence="3">
    <location>
        <position position="213"/>
    </location>
    <ligand>
        <name>substrate</name>
    </ligand>
</feature>
<comment type="similarity">
    <text evidence="3">Belongs to the PNP/MTAP phosphorylase family. MTAP subfamily.</text>
</comment>
<dbReference type="InterPro" id="IPR000845">
    <property type="entry name" value="Nucleoside_phosphorylase_d"/>
</dbReference>
<evidence type="ECO:0000256" key="2">
    <source>
        <dbReference type="ARBA" id="ARBA00022679"/>
    </source>
</evidence>
<dbReference type="InterPro" id="IPR035994">
    <property type="entry name" value="Nucleoside_phosphorylase_sf"/>
</dbReference>
<dbReference type="GO" id="GO:0019509">
    <property type="term" value="P:L-methionine salvage from methylthioadenosine"/>
    <property type="evidence" value="ECO:0007669"/>
    <property type="project" value="TreeGrafter"/>
</dbReference>
<reference evidence="5 6" key="1">
    <citation type="submission" date="2013-06" db="EMBL/GenBank/DDBJ databases">
        <title>Draft genome sequence of Thauera terpenica.</title>
        <authorList>
            <person name="Liu B."/>
            <person name="Frostegard A.H."/>
            <person name="Shapleigh J.P."/>
        </authorList>
    </citation>
    <scope>NUCLEOTIDE SEQUENCE [LARGE SCALE GENOMIC DNA]</scope>
    <source>
        <strain evidence="5 6">58Eu</strain>
    </source>
</reference>
<keyword evidence="1 3" id="KW-0328">Glycosyltransferase</keyword>
<comment type="caution">
    <text evidence="3">Lacks conserved residue(s) required for the propagation of feature annotation.</text>
</comment>
<evidence type="ECO:0000313" key="5">
    <source>
        <dbReference type="EMBL" id="EPZ13912.1"/>
    </source>
</evidence>
<dbReference type="PANTHER" id="PTHR42679:SF2">
    <property type="entry name" value="S-METHYL-5'-THIOADENOSINE PHOSPHORYLASE"/>
    <property type="match status" value="1"/>
</dbReference>
<feature type="binding site" evidence="3">
    <location>
        <begin position="80"/>
        <end position="81"/>
    </location>
    <ligand>
        <name>phosphate</name>
        <dbReference type="ChEBI" id="CHEBI:43474"/>
    </ligand>
</feature>
<dbReference type="GO" id="GO:0005829">
    <property type="term" value="C:cytosol"/>
    <property type="evidence" value="ECO:0007669"/>
    <property type="project" value="TreeGrafter"/>
</dbReference>
<keyword evidence="6" id="KW-1185">Reference proteome</keyword>
<dbReference type="CDD" id="cd09010">
    <property type="entry name" value="MTAP_SsMTAPII_like_MTIP"/>
    <property type="match status" value="1"/>
</dbReference>
<feature type="site" description="Important for substrate specificity" evidence="3">
    <location>
        <position position="195"/>
    </location>
</feature>
<comment type="function">
    <text evidence="3">Purine nucleoside phosphorylase involved in purine salvage.</text>
</comment>
<feature type="domain" description="Nucleoside phosphorylase" evidence="4">
    <location>
        <begin position="32"/>
        <end position="272"/>
    </location>
</feature>
<comment type="miscellaneous">
    <text evidence="3">Although this enzyme belongs to the family of MTA phosphorylases based on sequence homology, it lacks several conserved amino acids in the substrate binding pocket that confer specificity towards MTA.</text>
</comment>
<dbReference type="Pfam" id="PF01048">
    <property type="entry name" value="PNP_UDP_1"/>
    <property type="match status" value="1"/>
</dbReference>
<dbReference type="PANTHER" id="PTHR42679">
    <property type="entry name" value="S-METHYL-5'-THIOADENOSINE PHOSPHORYLASE"/>
    <property type="match status" value="1"/>
</dbReference>
<dbReference type="EC" id="2.4.2.1" evidence="3"/>
<name>S9ZK89_9RHOO</name>
<feature type="binding site" evidence="3">
    <location>
        <position position="214"/>
    </location>
    <ligand>
        <name>phosphate</name>
        <dbReference type="ChEBI" id="CHEBI:43474"/>
    </ligand>
</feature>
<keyword evidence="2 3" id="KW-0808">Transferase</keyword>
<dbReference type="Proteomes" id="UP000015455">
    <property type="component" value="Unassembled WGS sequence"/>
</dbReference>
<dbReference type="SUPFAM" id="SSF53167">
    <property type="entry name" value="Purine and uridine phosphorylases"/>
    <property type="match status" value="1"/>
</dbReference>
<dbReference type="InterPro" id="IPR010044">
    <property type="entry name" value="MTAP"/>
</dbReference>